<dbReference type="EMBL" id="CP001047">
    <property type="protein sequence ID" value="ACF07221.1"/>
    <property type="molecule type" value="Genomic_DNA"/>
</dbReference>
<dbReference type="Proteomes" id="UP000008812">
    <property type="component" value="Chromosome"/>
</dbReference>
<dbReference type="AlphaFoldDB" id="B3PMG9"/>
<keyword evidence="2" id="KW-1185">Reference proteome</keyword>
<dbReference type="KEGG" id="mat:MARTH_orf340"/>
<organism evidence="1 2">
    <name type="scientific">Metamycoplasma arthritidis (strain 158L3-1)</name>
    <name type="common">Mycoplasma arthritidis</name>
    <dbReference type="NCBI Taxonomy" id="243272"/>
    <lineage>
        <taxon>Bacteria</taxon>
        <taxon>Bacillati</taxon>
        <taxon>Mycoplasmatota</taxon>
        <taxon>Mycoplasmoidales</taxon>
        <taxon>Metamycoplasmataceae</taxon>
        <taxon>Metamycoplasma</taxon>
    </lineage>
</organism>
<evidence type="ECO:0000313" key="1">
    <source>
        <dbReference type="EMBL" id="ACF07221.1"/>
    </source>
</evidence>
<accession>B3PMG9</accession>
<protein>
    <submittedName>
        <fullName evidence="1">Uncharacterized protein</fullName>
    </submittedName>
</protein>
<dbReference type="STRING" id="243272.MARTH_orf340"/>
<gene>
    <name evidence="1" type="ordered locus">MARTH_orf340</name>
</gene>
<sequence length="455" mass="54883">MKFWISIKNELDKIIKKYDDILIIVYGSSLQKKNSDIDVIFVKEKFERHNKKWLKEELINIHKTLNRKIDEEVAFNNKLFLTFDDLFKLLAFDYEVHFDIFLTNEILNSNLFIKRLMSVAIMTAKKIIYGKKFFNNFANWIRTKIIINFFKKFSKVHPYSNHIRDFKTNIDFNNYKDFLGIKNLDNFLKTNKISWDKNRYNMNNGIIFHNDFSGEESSISAFLLQILKNDFNTKNKTIVEFYKHSIYKELKKINEKIIVKECLNLNKMSILNKKDVLEYANENKDKLILYDESKLYLSQNWNELTLLKDELPNNLIIMYSKEKIFNNCNNSLIVMVMSNELSKRYYQENTKIKIPKYLMQQKDYLKVETVRSQIKRNIEYIKNNLKNTKEYKFIIFEEVGMIQLSFFDKNKFKLFLDRLKTFNIYFKEHNKTVSINATNIFIVEKIIQELKELMD</sequence>
<proteinExistence type="predicted"/>
<reference evidence="1 2" key="1">
    <citation type="journal article" date="2008" name="Infect. Immun.">
        <title>Genome of Mycoplasma arthritidis.</title>
        <authorList>
            <person name="Dybvig K."/>
            <person name="Zuhua C."/>
            <person name="Lao P."/>
            <person name="Jordan D.S."/>
            <person name="French C.T."/>
            <person name="Tu A.H."/>
            <person name="Loraine A.E."/>
        </authorList>
    </citation>
    <scope>NUCLEOTIDE SEQUENCE [LARGE SCALE GENOMIC DNA]</scope>
    <source>
        <strain evidence="1 2">158L3-1</strain>
    </source>
</reference>
<dbReference type="HOGENOM" id="CLU_601058_0_0_14"/>
<evidence type="ECO:0000313" key="2">
    <source>
        <dbReference type="Proteomes" id="UP000008812"/>
    </source>
</evidence>
<name>B3PMG9_META1</name>